<keyword evidence="3" id="KW-1185">Reference proteome</keyword>
<feature type="region of interest" description="Disordered" evidence="1">
    <location>
        <begin position="26"/>
        <end position="51"/>
    </location>
</feature>
<evidence type="ECO:0000313" key="3">
    <source>
        <dbReference type="Proteomes" id="UP001286456"/>
    </source>
</evidence>
<dbReference type="EMBL" id="JAUEPO010000001">
    <property type="protein sequence ID" value="KAK3337664.1"/>
    <property type="molecule type" value="Genomic_DNA"/>
</dbReference>
<sequence length="496" mass="55078">MAPTDQGDMDSTNHLALLNCPENTGTEIEATAPPDAKHLPKTFGLPDREPPQHAHGLSPWWTWSRLCSPVLQTLALVWGNIYAVNLIVSTFLSTTESLWSGLTQLGKFSLMGVGVWVNPGTAVIAVATAGVVSGVCSMQAMPTAGEPLCTWMNSLTGWGTNYEKAFVCDKPPRMHLRDPVVVNLAVSSAFRHALSLYPNSTGEFDTMADKERFLGSVKEYEDMIKAHSNNITRTQDTLKNIICIIQKYPTTAPSNYSCLSQLGLSMHMAANPHVVAVANRAKELARYADEQFALRRKLIAELRRKSGLKGGDEESKNGSMLAKMIKEACGLENRAIQWRDSVLKEVQDIKDQIRKAKSPHEPTARCRKAPDNCKEMEDSALKIGISLQKLEVQLKEAKGQAKKATDCAASAGMACRGAKNASHETMRLSQKASEEIPVLYHLVRDAKEIAKKIKTRLYAMPSESEFVRWEEDLQLVIGYYFEHVKKIYWEDERKGK</sequence>
<protein>
    <submittedName>
        <fullName evidence="2">Uncharacterized protein</fullName>
    </submittedName>
</protein>
<evidence type="ECO:0000313" key="2">
    <source>
        <dbReference type="EMBL" id="KAK3337664.1"/>
    </source>
</evidence>
<comment type="caution">
    <text evidence="2">The sequence shown here is derived from an EMBL/GenBank/DDBJ whole genome shotgun (WGS) entry which is preliminary data.</text>
</comment>
<evidence type="ECO:0000256" key="1">
    <source>
        <dbReference type="SAM" id="MobiDB-lite"/>
    </source>
</evidence>
<reference evidence="2" key="1">
    <citation type="journal article" date="2023" name="Mol. Phylogenet. Evol.">
        <title>Genome-scale phylogeny and comparative genomics of the fungal order Sordariales.</title>
        <authorList>
            <person name="Hensen N."/>
            <person name="Bonometti L."/>
            <person name="Westerberg I."/>
            <person name="Brannstrom I.O."/>
            <person name="Guillou S."/>
            <person name="Cros-Aarteil S."/>
            <person name="Calhoun S."/>
            <person name="Haridas S."/>
            <person name="Kuo A."/>
            <person name="Mondo S."/>
            <person name="Pangilinan J."/>
            <person name="Riley R."/>
            <person name="LaButti K."/>
            <person name="Andreopoulos B."/>
            <person name="Lipzen A."/>
            <person name="Chen C."/>
            <person name="Yan M."/>
            <person name="Daum C."/>
            <person name="Ng V."/>
            <person name="Clum A."/>
            <person name="Steindorff A."/>
            <person name="Ohm R.A."/>
            <person name="Martin F."/>
            <person name="Silar P."/>
            <person name="Natvig D.O."/>
            <person name="Lalanne C."/>
            <person name="Gautier V."/>
            <person name="Ament-Velasquez S.L."/>
            <person name="Kruys A."/>
            <person name="Hutchinson M.I."/>
            <person name="Powell A.J."/>
            <person name="Barry K."/>
            <person name="Miller A.N."/>
            <person name="Grigoriev I.V."/>
            <person name="Debuchy R."/>
            <person name="Gladieux P."/>
            <person name="Hiltunen Thoren M."/>
            <person name="Johannesson H."/>
        </authorList>
    </citation>
    <scope>NUCLEOTIDE SEQUENCE</scope>
    <source>
        <strain evidence="2">SMH4131-1</strain>
    </source>
</reference>
<proteinExistence type="predicted"/>
<reference evidence="2" key="2">
    <citation type="submission" date="2023-06" db="EMBL/GenBank/DDBJ databases">
        <authorList>
            <consortium name="Lawrence Berkeley National Laboratory"/>
            <person name="Haridas S."/>
            <person name="Hensen N."/>
            <person name="Bonometti L."/>
            <person name="Westerberg I."/>
            <person name="Brannstrom I.O."/>
            <person name="Guillou S."/>
            <person name="Cros-Aarteil S."/>
            <person name="Calhoun S."/>
            <person name="Kuo A."/>
            <person name="Mondo S."/>
            <person name="Pangilinan J."/>
            <person name="Riley R."/>
            <person name="Labutti K."/>
            <person name="Andreopoulos B."/>
            <person name="Lipzen A."/>
            <person name="Chen C."/>
            <person name="Yanf M."/>
            <person name="Daum C."/>
            <person name="Ng V."/>
            <person name="Clum A."/>
            <person name="Steindorff A."/>
            <person name="Ohm R."/>
            <person name="Martin F."/>
            <person name="Silar P."/>
            <person name="Natvig D."/>
            <person name="Lalanne C."/>
            <person name="Gautier V."/>
            <person name="Ament-Velasquez S.L."/>
            <person name="Kruys A."/>
            <person name="Hutchinson M.I."/>
            <person name="Powell A.J."/>
            <person name="Barry K."/>
            <person name="Miller A.N."/>
            <person name="Grigoriev I.V."/>
            <person name="Debuchy R."/>
            <person name="Gladieux P."/>
            <person name="Thoren M.H."/>
            <person name="Johannesson H."/>
        </authorList>
    </citation>
    <scope>NUCLEOTIDE SEQUENCE</scope>
    <source>
        <strain evidence="2">SMH4131-1</strain>
    </source>
</reference>
<name>A0AAE0J6A8_9PEZI</name>
<organism evidence="2 3">
    <name type="scientific">Cercophora scortea</name>
    <dbReference type="NCBI Taxonomy" id="314031"/>
    <lineage>
        <taxon>Eukaryota</taxon>
        <taxon>Fungi</taxon>
        <taxon>Dikarya</taxon>
        <taxon>Ascomycota</taxon>
        <taxon>Pezizomycotina</taxon>
        <taxon>Sordariomycetes</taxon>
        <taxon>Sordariomycetidae</taxon>
        <taxon>Sordariales</taxon>
        <taxon>Lasiosphaeriaceae</taxon>
        <taxon>Cercophora</taxon>
    </lineage>
</organism>
<accession>A0AAE0J6A8</accession>
<gene>
    <name evidence="2" type="ORF">B0T19DRAFT_438311</name>
</gene>
<dbReference type="Proteomes" id="UP001286456">
    <property type="component" value="Unassembled WGS sequence"/>
</dbReference>
<dbReference type="AlphaFoldDB" id="A0AAE0J6A8"/>